<accession>A0ABS6LX36</accession>
<dbReference type="Proteomes" id="UP000734343">
    <property type="component" value="Unassembled WGS sequence"/>
</dbReference>
<comment type="caution">
    <text evidence="1">The sequence shown here is derived from an EMBL/GenBank/DDBJ whole genome shotgun (WGS) entry which is preliminary data.</text>
</comment>
<evidence type="ECO:0000313" key="1">
    <source>
        <dbReference type="EMBL" id="MBU9856330.1"/>
    </source>
</evidence>
<sequence length="194" mass="22368">MPHPKPKQGDLMYGVHSDYARKWYIANAKDFKGKVITADSYHVVKIDPFSANCDQSLLESFIRKHPKYSSAWGGSGSNQDLRRKCKAVVEWGISVGKNIHFALDALDVTAVANKNFRVGKNRDTVEGNRSITGSELRHIYRNWHRFKNNVYFWHLGEAVSPPWEQDIQTYVGERKLKKHSKEVWAKYNAKFTGR</sequence>
<evidence type="ECO:0000313" key="2">
    <source>
        <dbReference type="Proteomes" id="UP000734343"/>
    </source>
</evidence>
<proteinExistence type="predicted"/>
<name>A0ABS6LX36_9GAMM</name>
<organism evidence="1 2">
    <name type="scientific">Rahnella bonaserana</name>
    <dbReference type="NCBI Taxonomy" id="2816248"/>
    <lineage>
        <taxon>Bacteria</taxon>
        <taxon>Pseudomonadati</taxon>
        <taxon>Pseudomonadota</taxon>
        <taxon>Gammaproteobacteria</taxon>
        <taxon>Enterobacterales</taxon>
        <taxon>Yersiniaceae</taxon>
        <taxon>Rahnella</taxon>
    </lineage>
</organism>
<dbReference type="RefSeq" id="WP_217173632.1">
    <property type="nucleotide sequence ID" value="NZ_JAFMOW010000063.1"/>
</dbReference>
<protein>
    <submittedName>
        <fullName evidence="1">Uncharacterized protein</fullName>
    </submittedName>
</protein>
<keyword evidence="2" id="KW-1185">Reference proteome</keyword>
<dbReference type="EMBL" id="JAFMOW010000063">
    <property type="protein sequence ID" value="MBU9856330.1"/>
    <property type="molecule type" value="Genomic_DNA"/>
</dbReference>
<reference evidence="1 2" key="1">
    <citation type="submission" date="2021-03" db="EMBL/GenBank/DDBJ databases">
        <title>Five novel Rahnella species.</title>
        <authorList>
            <person name="Brady C."/>
            <person name="Asselin J."/>
            <person name="Beer S."/>
            <person name="Bruberg M.B."/>
            <person name="Crampton B."/>
            <person name="Venter S."/>
            <person name="Arnold D."/>
            <person name="Denman S."/>
        </authorList>
    </citation>
    <scope>NUCLEOTIDE SEQUENCE [LARGE SCALE GENOMIC DNA]</scope>
    <source>
        <strain evidence="1 2">H11b</strain>
    </source>
</reference>
<gene>
    <name evidence="1" type="ORF">J1778_13690</name>
</gene>